<protein>
    <submittedName>
        <fullName evidence="10">MAJOR FACILITATOR SUPERFAMILY MEMBER protein, putative</fullName>
    </submittedName>
</protein>
<dbReference type="InterPro" id="IPR036259">
    <property type="entry name" value="MFS_trans_sf"/>
</dbReference>
<evidence type="ECO:0000256" key="7">
    <source>
        <dbReference type="SAM" id="MobiDB-lite"/>
    </source>
</evidence>
<dbReference type="InterPro" id="IPR020846">
    <property type="entry name" value="MFS_dom"/>
</dbReference>
<feature type="transmembrane region" description="Helical" evidence="8">
    <location>
        <begin position="92"/>
        <end position="111"/>
    </location>
</feature>
<name>A0A061D1I1_BABBI</name>
<dbReference type="PROSITE" id="PS50850">
    <property type="entry name" value="MFS"/>
    <property type="match status" value="1"/>
</dbReference>
<evidence type="ECO:0000256" key="8">
    <source>
        <dbReference type="SAM" id="Phobius"/>
    </source>
</evidence>
<dbReference type="Proteomes" id="UP000033188">
    <property type="component" value="Chromosome 1"/>
</dbReference>
<feature type="domain" description="Major facilitator superfamily (MFS) profile" evidence="9">
    <location>
        <begin position="29"/>
        <end position="458"/>
    </location>
</feature>
<dbReference type="Gene3D" id="1.20.1250.20">
    <property type="entry name" value="MFS general substrate transporter like domains"/>
    <property type="match status" value="1"/>
</dbReference>
<evidence type="ECO:0000313" key="10">
    <source>
        <dbReference type="EMBL" id="CDR94656.1"/>
    </source>
</evidence>
<reference evidence="11" key="1">
    <citation type="journal article" date="2014" name="Nucleic Acids Res.">
        <title>The evolutionary dynamics of variant antigen genes in Babesia reveal a history of genomic innovation underlying host-parasite interaction.</title>
        <authorList>
            <person name="Jackson A.P."/>
            <person name="Otto T.D."/>
            <person name="Darby A."/>
            <person name="Ramaprasad A."/>
            <person name="Xia D."/>
            <person name="Echaide I.E."/>
            <person name="Farber M."/>
            <person name="Gahlot S."/>
            <person name="Gamble J."/>
            <person name="Gupta D."/>
            <person name="Gupta Y."/>
            <person name="Jackson L."/>
            <person name="Malandrin L."/>
            <person name="Malas T.B."/>
            <person name="Moussa E."/>
            <person name="Nair M."/>
            <person name="Reid A.J."/>
            <person name="Sanders M."/>
            <person name="Sharma J."/>
            <person name="Tracey A."/>
            <person name="Quail M.A."/>
            <person name="Weir W."/>
            <person name="Wastling J.M."/>
            <person name="Hall N."/>
            <person name="Willadsen P."/>
            <person name="Lingelbach K."/>
            <person name="Shiels B."/>
            <person name="Tait A."/>
            <person name="Berriman M."/>
            <person name="Allred D.R."/>
            <person name="Pain A."/>
        </authorList>
    </citation>
    <scope>NUCLEOTIDE SEQUENCE [LARGE SCALE GENOMIC DNA]</scope>
    <source>
        <strain evidence="11">Bond</strain>
    </source>
</reference>
<dbReference type="Pfam" id="PF07690">
    <property type="entry name" value="MFS_1"/>
    <property type="match status" value="1"/>
</dbReference>
<keyword evidence="4 8" id="KW-1133">Transmembrane helix</keyword>
<dbReference type="PANTHER" id="PTHR23505:SF52">
    <property type="entry name" value="MAJOR FACILITATOR SUPERFAMILY PROTEIN"/>
    <property type="match status" value="1"/>
</dbReference>
<evidence type="ECO:0000256" key="4">
    <source>
        <dbReference type="ARBA" id="ARBA00022989"/>
    </source>
</evidence>
<dbReference type="AlphaFoldDB" id="A0A061D1I1"/>
<feature type="transmembrane region" description="Helical" evidence="8">
    <location>
        <begin position="380"/>
        <end position="400"/>
    </location>
</feature>
<keyword evidence="2" id="KW-0813">Transport</keyword>
<evidence type="ECO:0000256" key="5">
    <source>
        <dbReference type="ARBA" id="ARBA00023136"/>
    </source>
</evidence>
<dbReference type="PANTHER" id="PTHR23505">
    <property type="entry name" value="SPINSTER"/>
    <property type="match status" value="1"/>
</dbReference>
<feature type="transmembrane region" description="Helical" evidence="8">
    <location>
        <begin position="190"/>
        <end position="210"/>
    </location>
</feature>
<feature type="transmembrane region" description="Helical" evidence="8">
    <location>
        <begin position="341"/>
        <end position="360"/>
    </location>
</feature>
<dbReference type="GeneID" id="24563197"/>
<evidence type="ECO:0000256" key="2">
    <source>
        <dbReference type="ARBA" id="ARBA00022448"/>
    </source>
</evidence>
<evidence type="ECO:0000256" key="6">
    <source>
        <dbReference type="ARBA" id="ARBA00024338"/>
    </source>
</evidence>
<feature type="transmembrane region" description="Helical" evidence="8">
    <location>
        <begin position="230"/>
        <end position="253"/>
    </location>
</feature>
<feature type="transmembrane region" description="Helical" evidence="8">
    <location>
        <begin position="277"/>
        <end position="300"/>
    </location>
</feature>
<feature type="compositionally biased region" description="Basic and acidic residues" evidence="7">
    <location>
        <begin position="521"/>
        <end position="535"/>
    </location>
</feature>
<feature type="transmembrane region" description="Helical" evidence="8">
    <location>
        <begin position="66"/>
        <end position="86"/>
    </location>
</feature>
<dbReference type="GO" id="GO:0022857">
    <property type="term" value="F:transmembrane transporter activity"/>
    <property type="evidence" value="ECO:0007669"/>
    <property type="project" value="InterPro"/>
</dbReference>
<comment type="similarity">
    <text evidence="6">Belongs to the major facilitator superfamily. Spinster (TC 2.A.1.49) family.</text>
</comment>
<feature type="compositionally biased region" description="Basic and acidic residues" evidence="7">
    <location>
        <begin position="544"/>
        <end position="570"/>
    </location>
</feature>
<feature type="transmembrane region" description="Helical" evidence="8">
    <location>
        <begin position="312"/>
        <end position="335"/>
    </location>
</feature>
<keyword evidence="11" id="KW-1185">Reference proteome</keyword>
<evidence type="ECO:0000313" key="11">
    <source>
        <dbReference type="Proteomes" id="UP000033188"/>
    </source>
</evidence>
<dbReference type="EMBL" id="LK391707">
    <property type="protein sequence ID" value="CDR94656.1"/>
    <property type="molecule type" value="Genomic_DNA"/>
</dbReference>
<dbReference type="InterPro" id="IPR011701">
    <property type="entry name" value="MFS"/>
</dbReference>
<feature type="region of interest" description="Disordered" evidence="7">
    <location>
        <begin position="480"/>
        <end position="570"/>
    </location>
</feature>
<dbReference type="OrthoDB" id="440755at2759"/>
<dbReference type="InterPro" id="IPR044770">
    <property type="entry name" value="MFS_spinster-like"/>
</dbReference>
<dbReference type="KEGG" id="bbig:BBBOND_0109540"/>
<dbReference type="RefSeq" id="XP_012766842.1">
    <property type="nucleotide sequence ID" value="XM_012911388.1"/>
</dbReference>
<evidence type="ECO:0000259" key="9">
    <source>
        <dbReference type="PROSITE" id="PS50850"/>
    </source>
</evidence>
<dbReference type="VEuPathDB" id="PiroplasmaDB:BBBOND_0109540"/>
<organism evidence="10 11">
    <name type="scientific">Babesia bigemina</name>
    <dbReference type="NCBI Taxonomy" id="5866"/>
    <lineage>
        <taxon>Eukaryota</taxon>
        <taxon>Sar</taxon>
        <taxon>Alveolata</taxon>
        <taxon>Apicomplexa</taxon>
        <taxon>Aconoidasida</taxon>
        <taxon>Piroplasmida</taxon>
        <taxon>Babesiidae</taxon>
        <taxon>Babesia</taxon>
    </lineage>
</organism>
<dbReference type="SUPFAM" id="SSF103473">
    <property type="entry name" value="MFS general substrate transporter"/>
    <property type="match status" value="1"/>
</dbReference>
<proteinExistence type="inferred from homology"/>
<feature type="transmembrane region" description="Helical" evidence="8">
    <location>
        <begin position="434"/>
        <end position="455"/>
    </location>
</feature>
<comment type="subcellular location">
    <subcellularLocation>
        <location evidence="1">Membrane</location>
        <topology evidence="1">Multi-pass membrane protein</topology>
    </subcellularLocation>
</comment>
<keyword evidence="3 8" id="KW-0812">Transmembrane</keyword>
<dbReference type="GO" id="GO:0016020">
    <property type="term" value="C:membrane"/>
    <property type="evidence" value="ECO:0007669"/>
    <property type="project" value="UniProtKB-SubCell"/>
</dbReference>
<accession>A0A061D1I1</accession>
<dbReference type="CDD" id="cd06174">
    <property type="entry name" value="MFS"/>
    <property type="match status" value="1"/>
</dbReference>
<evidence type="ECO:0000256" key="3">
    <source>
        <dbReference type="ARBA" id="ARBA00022692"/>
    </source>
</evidence>
<gene>
    <name evidence="10" type="ORF">BBBOND_0109540</name>
</gene>
<evidence type="ECO:0000256" key="1">
    <source>
        <dbReference type="ARBA" id="ARBA00004141"/>
    </source>
</evidence>
<keyword evidence="5 8" id="KW-0472">Membrane</keyword>
<sequence>MADAVDSASEAAKESETPKKIRPDYGAFGEVLYHLVSFTEGYEQQVLYLCVRTFESSLGFNKQQQTMLMTVSIMSRLCFSLVWGLLADAFETNLVMSAGLLFMGIASILLSSTSKYSSILFLRFLHGAAFGCIYPVQQKIVADEEDEGDESSNSTFTRLHALNCIGRMLCAAITTEAAQNVLLGFVGWRISYIVLGYMWISVGIAIIYGLQAKEEVVSPYDSVNYFVTQLSGAFQAVFTSGTAFLSIFTMLIAEAPMCSLPYMITYLEYLGVSDKNVGIAILVTTIGGAAGTAAGGIVLEKIASLHTDYGEMIAGIVVMGVRLIVCVLFFVSPAPDGRLMWYHYVEFAILGVTLVTVGGVDRPIMRKAIEDKYQASASALIQCISGISISVSFVEIFAYVSEKLLGYAPSTQTIDDMDADLKENNTEALRKSTMYMIVIGSLLNIACYIALIFTYKKERPIIEEKNKVWHKAVAEKQREMKRKKEEVAVEEKPSEVAIEMPTSKGGKVEIEVQPEEEEEEPVQKDAHLGTPRSDESEGLMSDEEERRRREENQRREDEITQRMREQRTSG</sequence>
<feature type="compositionally biased region" description="Basic and acidic residues" evidence="7">
    <location>
        <begin position="480"/>
        <end position="494"/>
    </location>
</feature>